<evidence type="ECO:0000256" key="6">
    <source>
        <dbReference type="ARBA" id="ARBA00022552"/>
    </source>
</evidence>
<dbReference type="InterPro" id="IPR014720">
    <property type="entry name" value="dsRBD_dom"/>
</dbReference>
<dbReference type="Proteomes" id="UP000298050">
    <property type="component" value="Unassembled WGS sequence"/>
</dbReference>
<dbReference type="NCBIfam" id="TIGR02191">
    <property type="entry name" value="RNaseIII"/>
    <property type="match status" value="1"/>
</dbReference>
<dbReference type="PROSITE" id="PS50142">
    <property type="entry name" value="RNASE_3_2"/>
    <property type="match status" value="1"/>
</dbReference>
<comment type="subunit">
    <text evidence="4 15">Homodimer.</text>
</comment>
<keyword evidence="12 15" id="KW-0378">Hydrolase</keyword>
<comment type="cofactor">
    <cofactor evidence="15">
        <name>Mg(2+)</name>
        <dbReference type="ChEBI" id="CHEBI:18420"/>
    </cofactor>
</comment>
<dbReference type="AlphaFoldDB" id="A0A4Z0M5A2"/>
<evidence type="ECO:0000256" key="1">
    <source>
        <dbReference type="ARBA" id="ARBA00000109"/>
    </source>
</evidence>
<keyword evidence="9 15" id="KW-0540">Nuclease</keyword>
<evidence type="ECO:0000256" key="11">
    <source>
        <dbReference type="ARBA" id="ARBA00022759"/>
    </source>
</evidence>
<dbReference type="Gene3D" id="3.30.160.20">
    <property type="match status" value="1"/>
</dbReference>
<dbReference type="PANTHER" id="PTHR11207:SF0">
    <property type="entry name" value="RIBONUCLEASE 3"/>
    <property type="match status" value="1"/>
</dbReference>
<organism evidence="18 19">
    <name type="scientific">Mangrovimicrobium sediminis</name>
    <dbReference type="NCBI Taxonomy" id="2562682"/>
    <lineage>
        <taxon>Bacteria</taxon>
        <taxon>Pseudomonadati</taxon>
        <taxon>Pseudomonadota</taxon>
        <taxon>Gammaproteobacteria</taxon>
        <taxon>Cellvibrionales</taxon>
        <taxon>Halieaceae</taxon>
        <taxon>Mangrovimicrobium</taxon>
    </lineage>
</organism>
<name>A0A4Z0M5A2_9GAMM</name>
<dbReference type="RefSeq" id="WP_135441641.1">
    <property type="nucleotide sequence ID" value="NZ_SRLE01000005.1"/>
</dbReference>
<dbReference type="GO" id="GO:0005737">
    <property type="term" value="C:cytoplasm"/>
    <property type="evidence" value="ECO:0007669"/>
    <property type="project" value="UniProtKB-SubCell"/>
</dbReference>
<gene>
    <name evidence="15" type="primary">rnc</name>
    <name evidence="18" type="ORF">E4634_05545</name>
</gene>
<evidence type="ECO:0000256" key="8">
    <source>
        <dbReference type="ARBA" id="ARBA00022694"/>
    </source>
</evidence>
<dbReference type="HAMAP" id="MF_00104">
    <property type="entry name" value="RNase_III"/>
    <property type="match status" value="1"/>
</dbReference>
<keyword evidence="8 15" id="KW-0819">tRNA processing</keyword>
<comment type="subcellular location">
    <subcellularLocation>
        <location evidence="2 15">Cytoplasm</location>
    </subcellularLocation>
</comment>
<protein>
    <recommendedName>
        <fullName evidence="15">Ribonuclease 3</fullName>
        <ecNumber evidence="15">3.1.26.3</ecNumber>
    </recommendedName>
    <alternativeName>
        <fullName evidence="15">Ribonuclease III</fullName>
        <shortName evidence="15">RNase III</shortName>
    </alternativeName>
</protein>
<feature type="active site" evidence="15">
    <location>
        <position position="120"/>
    </location>
</feature>
<keyword evidence="7 15" id="KW-0507">mRNA processing</keyword>
<keyword evidence="13 15" id="KW-0460">Magnesium</keyword>
<dbReference type="SMART" id="SM00535">
    <property type="entry name" value="RIBOc"/>
    <property type="match status" value="1"/>
</dbReference>
<dbReference type="OrthoDB" id="9805026at2"/>
<dbReference type="GO" id="GO:0006364">
    <property type="term" value="P:rRNA processing"/>
    <property type="evidence" value="ECO:0007669"/>
    <property type="project" value="UniProtKB-UniRule"/>
</dbReference>
<dbReference type="PROSITE" id="PS50137">
    <property type="entry name" value="DS_RBD"/>
    <property type="match status" value="1"/>
</dbReference>
<feature type="binding site" evidence="15">
    <location>
        <position position="44"/>
    </location>
    <ligand>
        <name>Mg(2+)</name>
        <dbReference type="ChEBI" id="CHEBI:18420"/>
    </ligand>
</feature>
<evidence type="ECO:0000256" key="7">
    <source>
        <dbReference type="ARBA" id="ARBA00022664"/>
    </source>
</evidence>
<dbReference type="GO" id="GO:0003725">
    <property type="term" value="F:double-stranded RNA binding"/>
    <property type="evidence" value="ECO:0007669"/>
    <property type="project" value="TreeGrafter"/>
</dbReference>
<dbReference type="InterPro" id="IPR036389">
    <property type="entry name" value="RNase_III_sf"/>
</dbReference>
<dbReference type="InterPro" id="IPR011907">
    <property type="entry name" value="RNase_III"/>
</dbReference>
<evidence type="ECO:0000256" key="13">
    <source>
        <dbReference type="ARBA" id="ARBA00022842"/>
    </source>
</evidence>
<feature type="domain" description="DRBM" evidence="16">
    <location>
        <begin position="158"/>
        <end position="228"/>
    </location>
</feature>
<comment type="caution">
    <text evidence="18">The sequence shown here is derived from an EMBL/GenBank/DDBJ whole genome shotgun (WGS) entry which is preliminary data.</text>
</comment>
<evidence type="ECO:0000256" key="12">
    <source>
        <dbReference type="ARBA" id="ARBA00022801"/>
    </source>
</evidence>
<dbReference type="PROSITE" id="PS00517">
    <property type="entry name" value="RNASE_3_1"/>
    <property type="match status" value="1"/>
</dbReference>
<dbReference type="PANTHER" id="PTHR11207">
    <property type="entry name" value="RIBONUCLEASE III"/>
    <property type="match status" value="1"/>
</dbReference>
<dbReference type="SMART" id="SM00358">
    <property type="entry name" value="DSRM"/>
    <property type="match status" value="1"/>
</dbReference>
<dbReference type="GO" id="GO:0042802">
    <property type="term" value="F:identical protein binding"/>
    <property type="evidence" value="ECO:0007669"/>
    <property type="project" value="UniProtKB-ARBA"/>
</dbReference>
<proteinExistence type="inferred from homology"/>
<dbReference type="SUPFAM" id="SSF69065">
    <property type="entry name" value="RNase III domain-like"/>
    <property type="match status" value="1"/>
</dbReference>
<dbReference type="EC" id="3.1.26.3" evidence="15"/>
<feature type="binding site" evidence="15">
    <location>
        <position position="117"/>
    </location>
    <ligand>
        <name>Mg(2+)</name>
        <dbReference type="ChEBI" id="CHEBI:18420"/>
    </ligand>
</feature>
<keyword evidence="5 15" id="KW-0963">Cytoplasm</keyword>
<dbReference type="InterPro" id="IPR000999">
    <property type="entry name" value="RNase_III_dom"/>
</dbReference>
<sequence>MTGDQQHQRASLERRLGHQFVDAGLLTLALTHRSAGSQNNERLEFLGDSVVNHIIAEYIYDKFPDAHEGELSRIRASLVKGDTLAALAAELSLGDHLVLGSGERKSGGRRRSSILADALEAVAGAILLDADLECCRRCVVAWFGARLEELSLDAVAKDAKTRLQEILQGRGRPLPEYELLGVLGDDHNQRFHVACRVARPNFVVEGSGSSRRKAEQAAASVALDRLESHDR</sequence>
<dbReference type="CDD" id="cd10845">
    <property type="entry name" value="DSRM_RNAse_III_family"/>
    <property type="match status" value="1"/>
</dbReference>
<dbReference type="GO" id="GO:0006397">
    <property type="term" value="P:mRNA processing"/>
    <property type="evidence" value="ECO:0007669"/>
    <property type="project" value="UniProtKB-UniRule"/>
</dbReference>
<evidence type="ECO:0000259" key="17">
    <source>
        <dbReference type="PROSITE" id="PS50142"/>
    </source>
</evidence>
<feature type="binding site" evidence="15">
    <location>
        <position position="120"/>
    </location>
    <ligand>
        <name>Mg(2+)</name>
        <dbReference type="ChEBI" id="CHEBI:18420"/>
    </ligand>
</feature>
<reference evidence="18 19" key="1">
    <citation type="submission" date="2019-04" db="EMBL/GenBank/DDBJ databases">
        <title>Taxonomy of novel Haliea sp. from mangrove soil of West Coast of India.</title>
        <authorList>
            <person name="Verma A."/>
            <person name="Kumar P."/>
            <person name="Krishnamurthi S."/>
        </authorList>
    </citation>
    <scope>NUCLEOTIDE SEQUENCE [LARGE SCALE GENOMIC DNA]</scope>
    <source>
        <strain evidence="18 19">SAOS-164</strain>
    </source>
</reference>
<evidence type="ECO:0000256" key="14">
    <source>
        <dbReference type="ARBA" id="ARBA00022884"/>
    </source>
</evidence>
<feature type="domain" description="RNase III" evidence="17">
    <location>
        <begin position="9"/>
        <end position="131"/>
    </location>
</feature>
<evidence type="ECO:0000256" key="9">
    <source>
        <dbReference type="ARBA" id="ARBA00022722"/>
    </source>
</evidence>
<evidence type="ECO:0000256" key="3">
    <source>
        <dbReference type="ARBA" id="ARBA00010183"/>
    </source>
</evidence>
<evidence type="ECO:0000313" key="18">
    <source>
        <dbReference type="EMBL" id="TGD74664.1"/>
    </source>
</evidence>
<evidence type="ECO:0000256" key="4">
    <source>
        <dbReference type="ARBA" id="ARBA00011738"/>
    </source>
</evidence>
<evidence type="ECO:0000256" key="10">
    <source>
        <dbReference type="ARBA" id="ARBA00022723"/>
    </source>
</evidence>
<evidence type="ECO:0000313" key="19">
    <source>
        <dbReference type="Proteomes" id="UP000298050"/>
    </source>
</evidence>
<dbReference type="GO" id="GO:0004525">
    <property type="term" value="F:ribonuclease III activity"/>
    <property type="evidence" value="ECO:0007669"/>
    <property type="project" value="UniProtKB-UniRule"/>
</dbReference>
<keyword evidence="19" id="KW-1185">Reference proteome</keyword>
<evidence type="ECO:0000256" key="2">
    <source>
        <dbReference type="ARBA" id="ARBA00004496"/>
    </source>
</evidence>
<comment type="similarity">
    <text evidence="3">Belongs to the ribonuclease III family.</text>
</comment>
<dbReference type="Gene3D" id="1.10.1520.10">
    <property type="entry name" value="Ribonuclease III domain"/>
    <property type="match status" value="1"/>
</dbReference>
<dbReference type="GO" id="GO:0010468">
    <property type="term" value="P:regulation of gene expression"/>
    <property type="evidence" value="ECO:0007669"/>
    <property type="project" value="TreeGrafter"/>
</dbReference>
<dbReference type="CDD" id="cd00593">
    <property type="entry name" value="RIBOc"/>
    <property type="match status" value="1"/>
</dbReference>
<dbReference type="FunFam" id="1.10.1520.10:FF:000001">
    <property type="entry name" value="Ribonuclease 3"/>
    <property type="match status" value="1"/>
</dbReference>
<keyword evidence="6 15" id="KW-0698">rRNA processing</keyword>
<keyword evidence="15" id="KW-0699">rRNA-binding</keyword>
<dbReference type="Pfam" id="PF14622">
    <property type="entry name" value="Ribonucleas_3_3"/>
    <property type="match status" value="1"/>
</dbReference>
<keyword evidence="10 15" id="KW-0479">Metal-binding</keyword>
<dbReference type="EMBL" id="SRLE01000005">
    <property type="protein sequence ID" value="TGD74664.1"/>
    <property type="molecule type" value="Genomic_DNA"/>
</dbReference>
<dbReference type="SUPFAM" id="SSF54768">
    <property type="entry name" value="dsRNA-binding domain-like"/>
    <property type="match status" value="1"/>
</dbReference>
<comment type="function">
    <text evidence="15">Digests double-stranded RNA. Involved in the processing of primary rRNA transcript to yield the immediate precursors to the large and small rRNAs (23S and 16S). Processes some mRNAs, and tRNAs when they are encoded in the rRNA operon. Processes pre-crRNA and tracrRNA of type II CRISPR loci if present in the organism.</text>
</comment>
<dbReference type="GO" id="GO:0019843">
    <property type="term" value="F:rRNA binding"/>
    <property type="evidence" value="ECO:0007669"/>
    <property type="project" value="UniProtKB-KW"/>
</dbReference>
<dbReference type="GO" id="GO:0008033">
    <property type="term" value="P:tRNA processing"/>
    <property type="evidence" value="ECO:0007669"/>
    <property type="project" value="UniProtKB-KW"/>
</dbReference>
<dbReference type="Pfam" id="PF00035">
    <property type="entry name" value="dsrm"/>
    <property type="match status" value="1"/>
</dbReference>
<feature type="active site" evidence="15">
    <location>
        <position position="48"/>
    </location>
</feature>
<keyword evidence="11 15" id="KW-0255">Endonuclease</keyword>
<dbReference type="FunFam" id="3.30.160.20:FF:000003">
    <property type="entry name" value="Ribonuclease 3"/>
    <property type="match status" value="1"/>
</dbReference>
<accession>A0A4Z0M5A2</accession>
<comment type="catalytic activity">
    <reaction evidence="1 15">
        <text>Endonucleolytic cleavage to 5'-phosphomonoester.</text>
        <dbReference type="EC" id="3.1.26.3"/>
    </reaction>
</comment>
<dbReference type="GO" id="GO:0046872">
    <property type="term" value="F:metal ion binding"/>
    <property type="evidence" value="ECO:0007669"/>
    <property type="project" value="UniProtKB-KW"/>
</dbReference>
<evidence type="ECO:0000259" key="16">
    <source>
        <dbReference type="PROSITE" id="PS50137"/>
    </source>
</evidence>
<evidence type="ECO:0000256" key="5">
    <source>
        <dbReference type="ARBA" id="ARBA00022490"/>
    </source>
</evidence>
<evidence type="ECO:0000256" key="15">
    <source>
        <dbReference type="HAMAP-Rule" id="MF_00104"/>
    </source>
</evidence>
<keyword evidence="14 15" id="KW-0694">RNA-binding</keyword>